<dbReference type="SUPFAM" id="SSF48371">
    <property type="entry name" value="ARM repeat"/>
    <property type="match status" value="1"/>
</dbReference>
<evidence type="ECO:0000313" key="2">
    <source>
        <dbReference type="Proteomes" id="UP000008144"/>
    </source>
</evidence>
<reference evidence="2" key="1">
    <citation type="journal article" date="2002" name="Science">
        <title>The draft genome of Ciona intestinalis: insights into chordate and vertebrate origins.</title>
        <authorList>
            <person name="Dehal P."/>
            <person name="Satou Y."/>
            <person name="Campbell R.K."/>
            <person name="Chapman J."/>
            <person name="Degnan B."/>
            <person name="De Tomaso A."/>
            <person name="Davidson B."/>
            <person name="Di Gregorio A."/>
            <person name="Gelpke M."/>
            <person name="Goodstein D.M."/>
            <person name="Harafuji N."/>
            <person name="Hastings K.E."/>
            <person name="Ho I."/>
            <person name="Hotta K."/>
            <person name="Huang W."/>
            <person name="Kawashima T."/>
            <person name="Lemaire P."/>
            <person name="Martinez D."/>
            <person name="Meinertzhagen I.A."/>
            <person name="Necula S."/>
            <person name="Nonaka M."/>
            <person name="Putnam N."/>
            <person name="Rash S."/>
            <person name="Saiga H."/>
            <person name="Satake M."/>
            <person name="Terry A."/>
            <person name="Yamada L."/>
            <person name="Wang H.G."/>
            <person name="Awazu S."/>
            <person name="Azumi K."/>
            <person name="Boore J."/>
            <person name="Branno M."/>
            <person name="Chin-Bow S."/>
            <person name="DeSantis R."/>
            <person name="Doyle S."/>
            <person name="Francino P."/>
            <person name="Keys D.N."/>
            <person name="Haga S."/>
            <person name="Hayashi H."/>
            <person name="Hino K."/>
            <person name="Imai K.S."/>
            <person name="Inaba K."/>
            <person name="Kano S."/>
            <person name="Kobayashi K."/>
            <person name="Kobayashi M."/>
            <person name="Lee B.I."/>
            <person name="Makabe K.W."/>
            <person name="Manohar C."/>
            <person name="Matassi G."/>
            <person name="Medina M."/>
            <person name="Mochizuki Y."/>
            <person name="Mount S."/>
            <person name="Morishita T."/>
            <person name="Miura S."/>
            <person name="Nakayama A."/>
            <person name="Nishizaka S."/>
            <person name="Nomoto H."/>
            <person name="Ohta F."/>
            <person name="Oishi K."/>
            <person name="Rigoutsos I."/>
            <person name="Sano M."/>
            <person name="Sasaki A."/>
            <person name="Sasakura Y."/>
            <person name="Shoguchi E."/>
            <person name="Shin-i T."/>
            <person name="Spagnuolo A."/>
            <person name="Stainier D."/>
            <person name="Suzuki M.M."/>
            <person name="Tassy O."/>
            <person name="Takatori N."/>
            <person name="Tokuoka M."/>
            <person name="Yagi K."/>
            <person name="Yoshizaki F."/>
            <person name="Wada S."/>
            <person name="Zhang C."/>
            <person name="Hyatt P.D."/>
            <person name="Larimer F."/>
            <person name="Detter C."/>
            <person name="Doggett N."/>
            <person name="Glavina T."/>
            <person name="Hawkins T."/>
            <person name="Richardson P."/>
            <person name="Lucas S."/>
            <person name="Kohara Y."/>
            <person name="Levine M."/>
            <person name="Satoh N."/>
            <person name="Rokhsar D.S."/>
        </authorList>
    </citation>
    <scope>NUCLEOTIDE SEQUENCE [LARGE SCALE GENOMIC DNA]</scope>
</reference>
<dbReference type="Gene3D" id="1.25.10.10">
    <property type="entry name" value="Leucine-rich Repeat Variant"/>
    <property type="match status" value="1"/>
</dbReference>
<protein>
    <recommendedName>
        <fullName evidence="3">Armadillo repeat-containing domain-containing protein</fullName>
    </recommendedName>
</protein>
<dbReference type="EMBL" id="EAAA01002869">
    <property type="status" value="NOT_ANNOTATED_CDS"/>
    <property type="molecule type" value="Genomic_DNA"/>
</dbReference>
<evidence type="ECO:0008006" key="3">
    <source>
        <dbReference type="Google" id="ProtNLM"/>
    </source>
</evidence>
<dbReference type="GeneTree" id="ENSGT00740000117116"/>
<dbReference type="Proteomes" id="UP000008144">
    <property type="component" value="Chromosome 9"/>
</dbReference>
<dbReference type="OMA" id="ITCISHA"/>
<reference evidence="1" key="2">
    <citation type="journal article" date="2008" name="Genome Biol.">
        <title>Improved genome assembly and evidence-based global gene model set for the chordate Ciona intestinalis: new insight into intron and operon populations.</title>
        <authorList>
            <person name="Satou Y."/>
            <person name="Mineta K."/>
            <person name="Ogasawara M."/>
            <person name="Sasakura Y."/>
            <person name="Shoguchi E."/>
            <person name="Ueno K."/>
            <person name="Yamada L."/>
            <person name="Matsumoto J."/>
            <person name="Wasserscheid J."/>
            <person name="Dewar K."/>
            <person name="Wiley G.B."/>
            <person name="Macmil S.L."/>
            <person name="Roe B.A."/>
            <person name="Zeller R.W."/>
            <person name="Hastings K.E."/>
            <person name="Lemaire P."/>
            <person name="Lindquist E."/>
            <person name="Endo T."/>
            <person name="Hotta K."/>
            <person name="Inaba K."/>
        </authorList>
    </citation>
    <scope>NUCLEOTIDE SEQUENCE [LARGE SCALE GENOMIC DNA]</scope>
    <source>
        <strain evidence="1">wild type</strain>
    </source>
</reference>
<keyword evidence="2" id="KW-1185">Reference proteome</keyword>
<proteinExistence type="predicted"/>
<dbReference type="Ensembl" id="ENSCINT00000036337.1">
    <property type="protein sequence ID" value="ENSCINP00000035892.1"/>
    <property type="gene ID" value="ENSCING00000018763.1"/>
</dbReference>
<reference evidence="1" key="4">
    <citation type="submission" date="2025-09" db="UniProtKB">
        <authorList>
            <consortium name="Ensembl"/>
        </authorList>
    </citation>
    <scope>IDENTIFICATION</scope>
</reference>
<reference evidence="1" key="3">
    <citation type="submission" date="2025-08" db="UniProtKB">
        <authorList>
            <consortium name="Ensembl"/>
        </authorList>
    </citation>
    <scope>IDENTIFICATION</scope>
</reference>
<dbReference type="AlphaFoldDB" id="H2Y1V7"/>
<accession>H2Y1V7</accession>
<evidence type="ECO:0000313" key="1">
    <source>
        <dbReference type="Ensembl" id="ENSCINP00000035892.1"/>
    </source>
</evidence>
<organism evidence="1 2">
    <name type="scientific">Ciona intestinalis</name>
    <name type="common">Transparent sea squirt</name>
    <name type="synonym">Ascidia intestinalis</name>
    <dbReference type="NCBI Taxonomy" id="7719"/>
    <lineage>
        <taxon>Eukaryota</taxon>
        <taxon>Metazoa</taxon>
        <taxon>Chordata</taxon>
        <taxon>Tunicata</taxon>
        <taxon>Ascidiacea</taxon>
        <taxon>Phlebobranchia</taxon>
        <taxon>Cionidae</taxon>
        <taxon>Ciona</taxon>
    </lineage>
</organism>
<dbReference type="InterPro" id="IPR016024">
    <property type="entry name" value="ARM-type_fold"/>
</dbReference>
<dbReference type="InterPro" id="IPR011989">
    <property type="entry name" value="ARM-like"/>
</dbReference>
<dbReference type="InParanoid" id="H2Y1V7"/>
<name>H2Y1V7_CIOIN</name>
<dbReference type="HOGENOM" id="CLU_1207149_0_0_1"/>
<sequence length="230" mass="24964">MASGKNYFEDLLCNDDVMRHGSLDRLVDEINETKDRTIYKFLSDSGSEDFLWSLVTLLSSSETRVASNAAYVIGSLAETELGAQRVLSLTKGRKAASIMKDLTRMLTSDDPECVINAAGTLGTLAETNEGRGWMICQPCINEVLTNITTLLGCENNWTASNAALVLARITISEDGCHSVLNHPNSPYILTRLIQSLGNDAAGRGMNSAFAIGRLLDMAPGKKRLLNCNET</sequence>